<dbReference type="Gene3D" id="3.40.50.2000">
    <property type="entry name" value="Glycogen Phosphorylase B"/>
    <property type="match status" value="2"/>
</dbReference>
<dbReference type="InterPro" id="IPR001296">
    <property type="entry name" value="Glyco_trans_1"/>
</dbReference>
<feature type="domain" description="Glycosyltransferase subfamily 4-like N-terminal" evidence="2">
    <location>
        <begin position="14"/>
        <end position="167"/>
    </location>
</feature>
<protein>
    <recommendedName>
        <fullName evidence="5">Glycosyltransferase family 1 protein</fullName>
    </recommendedName>
</protein>
<proteinExistence type="predicted"/>
<evidence type="ECO:0008006" key="5">
    <source>
        <dbReference type="Google" id="ProtNLM"/>
    </source>
</evidence>
<organism evidence="3 4">
    <name type="scientific">Thalassotalea profundi</name>
    <dbReference type="NCBI Taxonomy" id="2036687"/>
    <lineage>
        <taxon>Bacteria</taxon>
        <taxon>Pseudomonadati</taxon>
        <taxon>Pseudomonadota</taxon>
        <taxon>Gammaproteobacteria</taxon>
        <taxon>Alteromonadales</taxon>
        <taxon>Colwelliaceae</taxon>
        <taxon>Thalassotalea</taxon>
    </lineage>
</organism>
<dbReference type="Pfam" id="PF13439">
    <property type="entry name" value="Glyco_transf_4"/>
    <property type="match status" value="1"/>
</dbReference>
<evidence type="ECO:0000313" key="4">
    <source>
        <dbReference type="Proteomes" id="UP000626370"/>
    </source>
</evidence>
<dbReference type="Proteomes" id="UP000626370">
    <property type="component" value="Unassembled WGS sequence"/>
</dbReference>
<evidence type="ECO:0000313" key="3">
    <source>
        <dbReference type="EMBL" id="GHE89808.1"/>
    </source>
</evidence>
<feature type="domain" description="Glycosyl transferase family 1" evidence="1">
    <location>
        <begin position="208"/>
        <end position="353"/>
    </location>
</feature>
<comment type="caution">
    <text evidence="3">The sequence shown here is derived from an EMBL/GenBank/DDBJ whole genome shotgun (WGS) entry which is preliminary data.</text>
</comment>
<dbReference type="RefSeq" id="WP_189378048.1">
    <property type="nucleotide sequence ID" value="NZ_BNAH01000006.1"/>
</dbReference>
<sequence>MKVLHLLKTSTGATWALRQLRELVKLGVEVHVALPDGPLVTAYNEVGVHTHILQTAIHVKNPWKNIRLFKEFRRLVKNIEPEVIHSHFVATTLTMRLALGKNHPIKRIFHVPGPLHLEHKLFRNVELLTAGKADFWLASCVWTAQAYQNFGIEKKRIGLVYYGVDIEDFTTGLSANLHQELGLPPNTQIIGNVAYFYAPKKHLGQKRGLKGHEDLIDAIDIISQTHNNIVGVFVGGPWAGCQQYMDDVIQYANNKQYGKYYFLGLRRDIQQLYGDFTLAVHPSHSENVGGAVESLFCQCPTISSNVGGFPDLVKPNVTGWLTPAKDPEQLAHTLISALADEENRNQLAKQGRELAQEMFDVRNNAKDVFYYYTKLINDGELGMKDD</sequence>
<accession>A0ABQ3IQT3</accession>
<dbReference type="EMBL" id="BNAH01000006">
    <property type="protein sequence ID" value="GHE89808.1"/>
    <property type="molecule type" value="Genomic_DNA"/>
</dbReference>
<dbReference type="Pfam" id="PF00534">
    <property type="entry name" value="Glycos_transf_1"/>
    <property type="match status" value="1"/>
</dbReference>
<name>A0ABQ3IQT3_9GAMM</name>
<keyword evidence="4" id="KW-1185">Reference proteome</keyword>
<dbReference type="PANTHER" id="PTHR12526">
    <property type="entry name" value="GLYCOSYLTRANSFERASE"/>
    <property type="match status" value="1"/>
</dbReference>
<reference evidence="4" key="1">
    <citation type="journal article" date="2019" name="Int. J. Syst. Evol. Microbiol.">
        <title>The Global Catalogue of Microorganisms (GCM) 10K type strain sequencing project: providing services to taxonomists for standard genome sequencing and annotation.</title>
        <authorList>
            <consortium name="The Broad Institute Genomics Platform"/>
            <consortium name="The Broad Institute Genome Sequencing Center for Infectious Disease"/>
            <person name="Wu L."/>
            <person name="Ma J."/>
        </authorList>
    </citation>
    <scope>NUCLEOTIDE SEQUENCE [LARGE SCALE GENOMIC DNA]</scope>
    <source>
        <strain evidence="4">CGMCC 1.15922</strain>
    </source>
</reference>
<evidence type="ECO:0000259" key="1">
    <source>
        <dbReference type="Pfam" id="PF00534"/>
    </source>
</evidence>
<dbReference type="SUPFAM" id="SSF53756">
    <property type="entry name" value="UDP-Glycosyltransferase/glycogen phosphorylase"/>
    <property type="match status" value="1"/>
</dbReference>
<dbReference type="InterPro" id="IPR028098">
    <property type="entry name" value="Glyco_trans_4-like_N"/>
</dbReference>
<gene>
    <name evidence="3" type="ORF">GCM10011501_19240</name>
</gene>
<evidence type="ECO:0000259" key="2">
    <source>
        <dbReference type="Pfam" id="PF13439"/>
    </source>
</evidence>